<dbReference type="SUPFAM" id="SSF52540">
    <property type="entry name" value="P-loop containing nucleoside triphosphate hydrolases"/>
    <property type="match status" value="2"/>
</dbReference>
<dbReference type="InterPro" id="IPR049163">
    <property type="entry name" value="Pif1-like_2B_dom"/>
</dbReference>
<comment type="similarity">
    <text evidence="1">Belongs to the helicase family.</text>
</comment>
<proteinExistence type="inferred from homology"/>
<keyword evidence="1" id="KW-0067">ATP-binding</keyword>
<evidence type="ECO:0000259" key="3">
    <source>
        <dbReference type="Pfam" id="PF05970"/>
    </source>
</evidence>
<dbReference type="Pfam" id="PF05970">
    <property type="entry name" value="PIF1"/>
    <property type="match status" value="1"/>
</dbReference>
<dbReference type="PANTHER" id="PTHR10492:SF92">
    <property type="entry name" value="ATP-DEPENDENT DNA HELICASE"/>
    <property type="match status" value="1"/>
</dbReference>
<evidence type="ECO:0000313" key="6">
    <source>
        <dbReference type="Proteomes" id="UP001652660"/>
    </source>
</evidence>
<feature type="domain" description="DNA helicase Pif1-like 2B" evidence="5">
    <location>
        <begin position="522"/>
        <end position="565"/>
    </location>
</feature>
<dbReference type="RefSeq" id="XP_071916256.1">
    <property type="nucleotide sequence ID" value="XM_072060155.1"/>
</dbReference>
<feature type="region of interest" description="Disordered" evidence="2">
    <location>
        <begin position="728"/>
        <end position="757"/>
    </location>
</feature>
<comment type="catalytic activity">
    <reaction evidence="1">
        <text>ATP + H2O = ADP + phosphate + H(+)</text>
        <dbReference type="Rhea" id="RHEA:13065"/>
        <dbReference type="ChEBI" id="CHEBI:15377"/>
        <dbReference type="ChEBI" id="CHEBI:15378"/>
        <dbReference type="ChEBI" id="CHEBI:30616"/>
        <dbReference type="ChEBI" id="CHEBI:43474"/>
        <dbReference type="ChEBI" id="CHEBI:456216"/>
        <dbReference type="EC" id="5.6.2.3"/>
    </reaction>
</comment>
<keyword evidence="1" id="KW-0234">DNA repair</keyword>
<accession>A0ABM4V9P8</accession>
<dbReference type="InterPro" id="IPR027417">
    <property type="entry name" value="P-loop_NTPase"/>
</dbReference>
<gene>
    <name evidence="7" type="primary">LOC140011363</name>
</gene>
<feature type="domain" description="Helitron helicase-like" evidence="4">
    <location>
        <begin position="1"/>
        <end position="72"/>
    </location>
</feature>
<protein>
    <recommendedName>
        <fullName evidence="1">ATP-dependent DNA helicase</fullName>
        <ecNumber evidence="1">5.6.2.3</ecNumber>
    </recommendedName>
</protein>
<reference evidence="7" key="1">
    <citation type="submission" date="2025-08" db="UniProtKB">
        <authorList>
            <consortium name="RefSeq"/>
        </authorList>
    </citation>
    <scope>IDENTIFICATION</scope>
    <source>
        <tissue evidence="7">Leaves</tissue>
    </source>
</reference>
<dbReference type="EC" id="5.6.2.3" evidence="1"/>
<organism evidence="6 7">
    <name type="scientific">Coffea arabica</name>
    <name type="common">Arabian coffee</name>
    <dbReference type="NCBI Taxonomy" id="13443"/>
    <lineage>
        <taxon>Eukaryota</taxon>
        <taxon>Viridiplantae</taxon>
        <taxon>Streptophyta</taxon>
        <taxon>Embryophyta</taxon>
        <taxon>Tracheophyta</taxon>
        <taxon>Spermatophyta</taxon>
        <taxon>Magnoliopsida</taxon>
        <taxon>eudicotyledons</taxon>
        <taxon>Gunneridae</taxon>
        <taxon>Pentapetalae</taxon>
        <taxon>asterids</taxon>
        <taxon>lamiids</taxon>
        <taxon>Gentianales</taxon>
        <taxon>Rubiaceae</taxon>
        <taxon>Ixoroideae</taxon>
        <taxon>Gardenieae complex</taxon>
        <taxon>Bertiereae - Coffeeae clade</taxon>
        <taxon>Coffeeae</taxon>
        <taxon>Coffea</taxon>
    </lineage>
</organism>
<name>A0ABM4V9P8_COFAR</name>
<evidence type="ECO:0000259" key="5">
    <source>
        <dbReference type="Pfam" id="PF21530"/>
    </source>
</evidence>
<dbReference type="InterPro" id="IPR025476">
    <property type="entry name" value="Helitron_helicase-like"/>
</dbReference>
<keyword evidence="1" id="KW-0227">DNA damage</keyword>
<keyword evidence="6" id="KW-1185">Reference proteome</keyword>
<keyword evidence="1" id="KW-0378">Hydrolase</keyword>
<dbReference type="GeneID" id="140011363"/>
<dbReference type="Pfam" id="PF14214">
    <property type="entry name" value="Helitron_like_N"/>
    <property type="match status" value="1"/>
</dbReference>
<keyword evidence="1" id="KW-0233">DNA recombination</keyword>
<keyword evidence="1" id="KW-0347">Helicase</keyword>
<keyword evidence="1" id="KW-0547">Nucleotide-binding</keyword>
<dbReference type="InterPro" id="IPR010285">
    <property type="entry name" value="DNA_helicase_pif1-like_DEAD"/>
</dbReference>
<evidence type="ECO:0000313" key="7">
    <source>
        <dbReference type="RefSeq" id="XP_071916256.1"/>
    </source>
</evidence>
<comment type="cofactor">
    <cofactor evidence="1">
        <name>Mg(2+)</name>
        <dbReference type="ChEBI" id="CHEBI:18420"/>
    </cofactor>
</comment>
<sequence>MTCNPNWPEINEHLIPTDETQNRPDLISRVFHAKLEKLKDELFKKHIFGEIAAYTYVIEYQKRGMPHAHFLLILESKYKLYTADEYDKIVCAKIPDKQKFFHLYKMIIKDMLRGLCGSANPQNNVWLDNRWVVPYNAYLLAKLDCHINVEICSTVQAVKYIYKYICKGHDRTSFRVIADTPHCEIDEIKQYVSGRWISPPKATWRIYRFPSSEIKPAVIHLQLHLENQQPMSFKKNTDLLLLRGLLEHDDNQELCLQEASHFHRPYEMRKLFATLLVYSCPNDPPASEDFLRCKSLTARYRKNILYRILLADIRSKGYIALATATSGIATSILPGGRTAHSRFKIPIDISGGGTCRISKQSSLATLIRESKLIIWDEASMCKQATIKALDDLLKGIMNLNEIFGGKVVAFGGDFRQILPIIRSGTKAETVHNGDSVVIPSSILIKYTNEVDSLERLMDAVYPNINSISENAALSLSRAILTTKNHFVDEINDLMIEKFLGESIEYISFNQILDLNHQAEYVDFLNTLSQSGFPLYRLVLKPHAPIILLQNLDLIEGLCNRTRLTCKSLTKNVIHAEIAVMAGTSGAGGDEPPQRRPRVIDFQERPGGPIRLWYTASRTRRCRRCQFYSYADHVVVAVLAERRRLRCAAARERTETLRLRGITRMQADRIGELQGNVAMEQERTNALREQLQVVNDRLTRVVREVSDRSGAIIDECGALIQGVIGANAPGGVPGGGAPGQGGAPSSSSGGESVGSVED</sequence>
<dbReference type="PANTHER" id="PTHR10492">
    <property type="match status" value="1"/>
</dbReference>
<feature type="domain" description="DNA helicase Pif1-like DEAD-box helicase" evidence="3">
    <location>
        <begin position="301"/>
        <end position="432"/>
    </location>
</feature>
<evidence type="ECO:0000256" key="1">
    <source>
        <dbReference type="RuleBase" id="RU363044"/>
    </source>
</evidence>
<dbReference type="Gene3D" id="3.40.50.300">
    <property type="entry name" value="P-loop containing nucleotide triphosphate hydrolases"/>
    <property type="match status" value="1"/>
</dbReference>
<feature type="compositionally biased region" description="Low complexity" evidence="2">
    <location>
        <begin position="742"/>
        <end position="757"/>
    </location>
</feature>
<feature type="compositionally biased region" description="Gly residues" evidence="2">
    <location>
        <begin position="730"/>
        <end position="741"/>
    </location>
</feature>
<dbReference type="Proteomes" id="UP001652660">
    <property type="component" value="Chromosome 7e"/>
</dbReference>
<evidence type="ECO:0000256" key="2">
    <source>
        <dbReference type="SAM" id="MobiDB-lite"/>
    </source>
</evidence>
<dbReference type="Pfam" id="PF21530">
    <property type="entry name" value="Pif1_2B_dom"/>
    <property type="match status" value="1"/>
</dbReference>
<evidence type="ECO:0000259" key="4">
    <source>
        <dbReference type="Pfam" id="PF14214"/>
    </source>
</evidence>